<accession>C8PET1</accession>
<evidence type="ECO:0000313" key="2">
    <source>
        <dbReference type="Proteomes" id="UP000005709"/>
    </source>
</evidence>
<dbReference type="Proteomes" id="UP000005709">
    <property type="component" value="Unassembled WGS sequence"/>
</dbReference>
<dbReference type="EMBL" id="ACYG01000009">
    <property type="protein sequence ID" value="EEV18559.1"/>
    <property type="molecule type" value="Genomic_DNA"/>
</dbReference>
<dbReference type="AlphaFoldDB" id="C8PET1"/>
<sequence>MSDKNLITQNGTKFPIEKVHFSALSNRYGDITLYFYVTPFSQIFTLSIDGSDELFCFATHRYVRARASGRRPHIILNARRVRARQNSKSFEIFRALAECGAKNLNRIFKHDFAHKFCGANPRTKSIVQILHLNFLDKFIPQIS</sequence>
<reference evidence="1 2" key="1">
    <citation type="submission" date="2009-07" db="EMBL/GenBank/DDBJ databases">
        <authorList>
            <person name="Madupu R."/>
            <person name="Sebastian Y."/>
            <person name="Durkin A.S."/>
            <person name="Torralba M."/>
            <person name="Methe B."/>
            <person name="Sutton G.G."/>
            <person name="Strausberg R.L."/>
            <person name="Nelson K.E."/>
        </authorList>
    </citation>
    <scope>NUCLEOTIDE SEQUENCE [LARGE SCALE GENOMIC DNA]</scope>
    <source>
        <strain evidence="1 2">RM3268</strain>
    </source>
</reference>
<comment type="caution">
    <text evidence="1">The sequence shown here is derived from an EMBL/GenBank/DDBJ whole genome shotgun (WGS) entry which is preliminary data.</text>
</comment>
<organism evidence="1 2">
    <name type="scientific">Campylobacter gracilis RM3268</name>
    <dbReference type="NCBI Taxonomy" id="553220"/>
    <lineage>
        <taxon>Bacteria</taxon>
        <taxon>Pseudomonadati</taxon>
        <taxon>Campylobacterota</taxon>
        <taxon>Epsilonproteobacteria</taxon>
        <taxon>Campylobacterales</taxon>
        <taxon>Campylobacteraceae</taxon>
        <taxon>Campylobacter</taxon>
    </lineage>
</organism>
<protein>
    <submittedName>
        <fullName evidence="1">Uncharacterized protein</fullName>
    </submittedName>
</protein>
<evidence type="ECO:0000313" key="1">
    <source>
        <dbReference type="EMBL" id="EEV18559.1"/>
    </source>
</evidence>
<gene>
    <name evidence="1" type="ORF">CAMGR0001_2570</name>
</gene>
<keyword evidence="2" id="KW-1185">Reference proteome</keyword>
<name>C8PET1_9BACT</name>
<proteinExistence type="predicted"/>
<dbReference type="RefSeq" id="WP_005869589.1">
    <property type="nucleotide sequence ID" value="NZ_ACYG01000009.1"/>
</dbReference>